<evidence type="ECO:0000313" key="2">
    <source>
        <dbReference type="EMBL" id="CAG8625252.1"/>
    </source>
</evidence>
<proteinExistence type="predicted"/>
<evidence type="ECO:0000313" key="3">
    <source>
        <dbReference type="Proteomes" id="UP000789508"/>
    </source>
</evidence>
<name>A0A9N9D6Q9_9GLOM</name>
<protein>
    <submittedName>
        <fullName evidence="2">13447_t:CDS:1</fullName>
    </submittedName>
</protein>
<keyword evidence="1" id="KW-1133">Transmembrane helix</keyword>
<dbReference type="Proteomes" id="UP000789508">
    <property type="component" value="Unassembled WGS sequence"/>
</dbReference>
<dbReference type="EMBL" id="CAJVPS010006436">
    <property type="protein sequence ID" value="CAG8625252.1"/>
    <property type="molecule type" value="Genomic_DNA"/>
</dbReference>
<evidence type="ECO:0000256" key="1">
    <source>
        <dbReference type="SAM" id="Phobius"/>
    </source>
</evidence>
<organism evidence="2 3">
    <name type="scientific">Ambispora leptoticha</name>
    <dbReference type="NCBI Taxonomy" id="144679"/>
    <lineage>
        <taxon>Eukaryota</taxon>
        <taxon>Fungi</taxon>
        <taxon>Fungi incertae sedis</taxon>
        <taxon>Mucoromycota</taxon>
        <taxon>Glomeromycotina</taxon>
        <taxon>Glomeromycetes</taxon>
        <taxon>Archaeosporales</taxon>
        <taxon>Ambisporaceae</taxon>
        <taxon>Ambispora</taxon>
    </lineage>
</organism>
<comment type="caution">
    <text evidence="2">The sequence shown here is derived from an EMBL/GenBank/DDBJ whole genome shotgun (WGS) entry which is preliminary data.</text>
</comment>
<sequence length="207" mass="23580">MSPEVFKTRIQRISEIKIKTRVPHIFSFTPFLLLVTIISSPIIVSVIVSTLRSNSQGNDSNSLSPSKSFSAYLYAFLALFACYTVGFVLWIICIKSFEAKQNNAIDKQLKEFNLIDNPNQLNWRIEIKFKTDADETSLLMHEKKLVLDIMTSYSTIIRFPEAAVIDINEIYNFGLARTMTRNSVFSNLPPSYDVASKDPPPRLSWNS</sequence>
<accession>A0A9N9D6Q9</accession>
<keyword evidence="1" id="KW-0812">Transmembrane</keyword>
<feature type="transmembrane region" description="Helical" evidence="1">
    <location>
        <begin position="71"/>
        <end position="93"/>
    </location>
</feature>
<feature type="transmembrane region" description="Helical" evidence="1">
    <location>
        <begin position="25"/>
        <end position="51"/>
    </location>
</feature>
<reference evidence="2" key="1">
    <citation type="submission" date="2021-06" db="EMBL/GenBank/DDBJ databases">
        <authorList>
            <person name="Kallberg Y."/>
            <person name="Tangrot J."/>
            <person name="Rosling A."/>
        </authorList>
    </citation>
    <scope>NUCLEOTIDE SEQUENCE</scope>
    <source>
        <strain evidence="2">FL130A</strain>
    </source>
</reference>
<keyword evidence="1" id="KW-0472">Membrane</keyword>
<keyword evidence="3" id="KW-1185">Reference proteome</keyword>
<dbReference type="AlphaFoldDB" id="A0A9N9D6Q9"/>
<gene>
    <name evidence="2" type="ORF">ALEPTO_LOCUS9132</name>
</gene>